<dbReference type="Proteomes" id="UP001519460">
    <property type="component" value="Unassembled WGS sequence"/>
</dbReference>
<protein>
    <submittedName>
        <fullName evidence="1">Uncharacterized protein</fullName>
    </submittedName>
</protein>
<feature type="non-terminal residue" evidence="1">
    <location>
        <position position="1"/>
    </location>
</feature>
<accession>A0ABD0M908</accession>
<sequence length="98" mass="11390">EMNDLASDYERKQQAIVSSVFDPNTKKTTFTYRNVVDFNKVWETADNTQPEMRLCRNSSNFILCMTRVKLPQYYFLVANNKSVFTLLTSPHTRAANLT</sequence>
<name>A0ABD0M908_9CAEN</name>
<organism evidence="1 2">
    <name type="scientific">Batillaria attramentaria</name>
    <dbReference type="NCBI Taxonomy" id="370345"/>
    <lineage>
        <taxon>Eukaryota</taxon>
        <taxon>Metazoa</taxon>
        <taxon>Spiralia</taxon>
        <taxon>Lophotrochozoa</taxon>
        <taxon>Mollusca</taxon>
        <taxon>Gastropoda</taxon>
        <taxon>Caenogastropoda</taxon>
        <taxon>Sorbeoconcha</taxon>
        <taxon>Cerithioidea</taxon>
        <taxon>Batillariidae</taxon>
        <taxon>Batillaria</taxon>
    </lineage>
</organism>
<reference evidence="1 2" key="1">
    <citation type="journal article" date="2023" name="Sci. Data">
        <title>Genome assembly of the Korean intertidal mud-creeper Batillaria attramentaria.</title>
        <authorList>
            <person name="Patra A.K."/>
            <person name="Ho P.T."/>
            <person name="Jun S."/>
            <person name="Lee S.J."/>
            <person name="Kim Y."/>
            <person name="Won Y.J."/>
        </authorList>
    </citation>
    <scope>NUCLEOTIDE SEQUENCE [LARGE SCALE GENOMIC DNA]</scope>
    <source>
        <strain evidence="1">Wonlab-2016</strain>
    </source>
</reference>
<proteinExistence type="predicted"/>
<keyword evidence="2" id="KW-1185">Reference proteome</keyword>
<dbReference type="EMBL" id="JACVVK020000003">
    <property type="protein sequence ID" value="KAK7507867.1"/>
    <property type="molecule type" value="Genomic_DNA"/>
</dbReference>
<dbReference type="AlphaFoldDB" id="A0ABD0M908"/>
<comment type="caution">
    <text evidence="1">The sequence shown here is derived from an EMBL/GenBank/DDBJ whole genome shotgun (WGS) entry which is preliminary data.</text>
</comment>
<gene>
    <name evidence="1" type="ORF">BaRGS_00000832</name>
</gene>
<evidence type="ECO:0000313" key="2">
    <source>
        <dbReference type="Proteomes" id="UP001519460"/>
    </source>
</evidence>
<evidence type="ECO:0000313" key="1">
    <source>
        <dbReference type="EMBL" id="KAK7507867.1"/>
    </source>
</evidence>